<dbReference type="STRING" id="451379.A0A0N5ASS6"/>
<evidence type="ECO:0000256" key="1">
    <source>
        <dbReference type="ARBA" id="ARBA00022691"/>
    </source>
</evidence>
<name>A0A0N5ASS6_9BILA</name>
<dbReference type="PANTHER" id="PTHR12818:SF0">
    <property type="entry name" value="TRNA (ADENINE(37)-N6)-METHYLTRANSFERASE"/>
    <property type="match status" value="1"/>
</dbReference>
<reference evidence="5" key="1">
    <citation type="submission" date="2017-02" db="UniProtKB">
        <authorList>
            <consortium name="WormBaseParasite"/>
        </authorList>
    </citation>
    <scope>IDENTIFICATION</scope>
</reference>
<evidence type="ECO:0000259" key="3">
    <source>
        <dbReference type="PROSITE" id="PS51668"/>
    </source>
</evidence>
<keyword evidence="1" id="KW-0949">S-adenosyl-L-methionine</keyword>
<dbReference type="InterPro" id="IPR036414">
    <property type="entry name" value="YaeB_N_sf"/>
</dbReference>
<protein>
    <submittedName>
        <fullName evidence="5">TsaA-like domain-containing protein</fullName>
    </submittedName>
</protein>
<comment type="similarity">
    <text evidence="2">Belongs to the tRNA methyltransferase O family.</text>
</comment>
<accession>A0A0N5ASS6</accession>
<dbReference type="WBParaSite" id="SMUV_0000785701-mRNA-1">
    <property type="protein sequence ID" value="SMUV_0000785701-mRNA-1"/>
    <property type="gene ID" value="SMUV_0000785701"/>
</dbReference>
<keyword evidence="4" id="KW-1185">Reference proteome</keyword>
<feature type="domain" description="TsaA-like" evidence="3">
    <location>
        <begin position="19"/>
        <end position="152"/>
    </location>
</feature>
<proteinExistence type="inferred from homology"/>
<dbReference type="Pfam" id="PF01980">
    <property type="entry name" value="TrmO_N"/>
    <property type="match status" value="1"/>
</dbReference>
<organism evidence="4 5">
    <name type="scientific">Syphacia muris</name>
    <dbReference type="NCBI Taxonomy" id="451379"/>
    <lineage>
        <taxon>Eukaryota</taxon>
        <taxon>Metazoa</taxon>
        <taxon>Ecdysozoa</taxon>
        <taxon>Nematoda</taxon>
        <taxon>Chromadorea</taxon>
        <taxon>Rhabditida</taxon>
        <taxon>Spirurina</taxon>
        <taxon>Oxyuridomorpha</taxon>
        <taxon>Oxyuroidea</taxon>
        <taxon>Oxyuridae</taxon>
        <taxon>Syphacia</taxon>
    </lineage>
</organism>
<dbReference type="InterPro" id="IPR023370">
    <property type="entry name" value="TrmO-like_N"/>
</dbReference>
<dbReference type="InterPro" id="IPR040372">
    <property type="entry name" value="YaeB-like"/>
</dbReference>
<evidence type="ECO:0000313" key="4">
    <source>
        <dbReference type="Proteomes" id="UP000046393"/>
    </source>
</evidence>
<evidence type="ECO:0000256" key="2">
    <source>
        <dbReference type="ARBA" id="ARBA00033753"/>
    </source>
</evidence>
<dbReference type="AlphaFoldDB" id="A0A0N5ASS6"/>
<evidence type="ECO:0000313" key="5">
    <source>
        <dbReference type="WBParaSite" id="SMUV_0000785701-mRNA-1"/>
    </source>
</evidence>
<dbReference type="Gene3D" id="2.40.30.70">
    <property type="entry name" value="YaeB-like"/>
    <property type="match status" value="1"/>
</dbReference>
<dbReference type="SUPFAM" id="SSF118196">
    <property type="entry name" value="YaeB-like"/>
    <property type="match status" value="1"/>
</dbReference>
<dbReference type="PROSITE" id="PS51668">
    <property type="entry name" value="TSAA_2"/>
    <property type="match status" value="1"/>
</dbReference>
<dbReference type="Proteomes" id="UP000046393">
    <property type="component" value="Unplaced"/>
</dbReference>
<dbReference type="InterPro" id="IPR036413">
    <property type="entry name" value="YaeB-like_sf"/>
</dbReference>
<dbReference type="PANTHER" id="PTHR12818">
    <property type="entry name" value="TRNA (ADENINE(37)-N6)-METHYLTRANSFERASE"/>
    <property type="match status" value="1"/>
</dbReference>
<sequence length="224" mass="24341">MNLNGVSDHSEAVQLGITPCIIGWVRSPLKKLADCPRWGDNAPEAVVNIKADYTPGLLGIATGQKLVLITWLHLADRTLLQGCKHHDVAKGVFNNRSPDRPNPIGLHEVTIKAIKSQDDGSVQLVVDGLEALDGTPVLDIKRDFYNFLPYLLIGGYRDTSLNIQNIDVSGGVRDLIKSVRITVVLHLSAVAANCSQLDDHGSIRQWSQQCCPPIGLILHGFVSS</sequence>